<keyword evidence="2" id="KW-1185">Reference proteome</keyword>
<dbReference type="Pfam" id="PF14858">
    <property type="entry name" value="CFAP54_N"/>
    <property type="match status" value="1"/>
</dbReference>
<evidence type="ECO:0000313" key="2">
    <source>
        <dbReference type="Proteomes" id="UP001209878"/>
    </source>
</evidence>
<dbReference type="Proteomes" id="UP001209878">
    <property type="component" value="Unassembled WGS sequence"/>
</dbReference>
<evidence type="ECO:0000313" key="1">
    <source>
        <dbReference type="EMBL" id="KAK2182714.1"/>
    </source>
</evidence>
<dbReference type="PANTHER" id="PTHR33487:SF1">
    <property type="entry name" value="CILIA- AND FLAGELLA-ASSOCIATED PROTEIN 54"/>
    <property type="match status" value="1"/>
</dbReference>
<protein>
    <submittedName>
        <fullName evidence="1">Uncharacterized protein</fullName>
    </submittedName>
</protein>
<comment type="caution">
    <text evidence="1">The sequence shown here is derived from an EMBL/GenBank/DDBJ whole genome shotgun (WGS) entry which is preliminary data.</text>
</comment>
<gene>
    <name evidence="1" type="ORF">NP493_340g02088</name>
</gene>
<dbReference type="GO" id="GO:0060271">
    <property type="term" value="P:cilium assembly"/>
    <property type="evidence" value="ECO:0007669"/>
    <property type="project" value="TreeGrafter"/>
</dbReference>
<reference evidence="1" key="1">
    <citation type="journal article" date="2023" name="Mol. Biol. Evol.">
        <title>Third-Generation Sequencing Reveals the Adaptive Role of the Epigenome in Three Deep-Sea Polychaetes.</title>
        <authorList>
            <person name="Perez M."/>
            <person name="Aroh O."/>
            <person name="Sun Y."/>
            <person name="Lan Y."/>
            <person name="Juniper S.K."/>
            <person name="Young C.R."/>
            <person name="Angers B."/>
            <person name="Qian P.Y."/>
        </authorList>
    </citation>
    <scope>NUCLEOTIDE SEQUENCE</scope>
    <source>
        <strain evidence="1">R07B-5</strain>
    </source>
</reference>
<proteinExistence type="predicted"/>
<dbReference type="PANTHER" id="PTHR33487">
    <property type="entry name" value="CILIA- AND FLAGELLA-ASSOCIATED PROTEIN 54"/>
    <property type="match status" value="1"/>
</dbReference>
<organism evidence="1 2">
    <name type="scientific">Ridgeia piscesae</name>
    <name type="common">Tubeworm</name>
    <dbReference type="NCBI Taxonomy" id="27915"/>
    <lineage>
        <taxon>Eukaryota</taxon>
        <taxon>Metazoa</taxon>
        <taxon>Spiralia</taxon>
        <taxon>Lophotrochozoa</taxon>
        <taxon>Annelida</taxon>
        <taxon>Polychaeta</taxon>
        <taxon>Sedentaria</taxon>
        <taxon>Canalipalpata</taxon>
        <taxon>Sabellida</taxon>
        <taxon>Siboglinidae</taxon>
        <taxon>Ridgeia</taxon>
    </lineage>
</organism>
<name>A0AAD9L437_RIDPI</name>
<sequence length="235" mass="27002">MAVMLKSSAVSAVSKGTKSSFYSGYGGKPNPVFQALEQEVDAYKTFMQKRVGRRSKRPKDEASSLASDRLFDIWNKYESRLPKMSYQKRLLEMGDFLSSIKEFNLALWQCYGRYLTSFGEVNVEEITSVEQFKQEFFPDGFETEDAGFTFRALMGRSICTYEVVRMNDPKLLNTESVDKCLQLLSFLRLVTQVILPKESLYWLVYNGTIHIYSISRHLMSFGHSAAVLEYLLCLL</sequence>
<dbReference type="AlphaFoldDB" id="A0AAD9L437"/>
<dbReference type="EMBL" id="JAODUO010000339">
    <property type="protein sequence ID" value="KAK2182714.1"/>
    <property type="molecule type" value="Genomic_DNA"/>
</dbReference>
<dbReference type="InterPro" id="IPR027912">
    <property type="entry name" value="CFAP54"/>
</dbReference>
<accession>A0AAD9L437</accession>